<feature type="transmembrane region" description="Helical" evidence="5">
    <location>
        <begin position="339"/>
        <end position="358"/>
    </location>
</feature>
<feature type="transmembrane region" description="Helical" evidence="5">
    <location>
        <begin position="231"/>
        <end position="252"/>
    </location>
</feature>
<feature type="transmembrane region" description="Helical" evidence="5">
    <location>
        <begin position="370"/>
        <end position="393"/>
    </location>
</feature>
<dbReference type="GO" id="GO:0035348">
    <property type="term" value="P:acetyl-CoA transmembrane transport"/>
    <property type="evidence" value="ECO:0007669"/>
    <property type="project" value="InterPro"/>
</dbReference>
<dbReference type="Proteomes" id="UP000033188">
    <property type="component" value="Chromosome 4"/>
</dbReference>
<keyword evidence="7" id="KW-1185">Reference proteome</keyword>
<reference evidence="7" key="1">
    <citation type="journal article" date="2014" name="Nucleic Acids Res.">
        <title>The evolutionary dynamics of variant antigen genes in Babesia reveal a history of genomic innovation underlying host-parasite interaction.</title>
        <authorList>
            <person name="Jackson A.P."/>
            <person name="Otto T.D."/>
            <person name="Darby A."/>
            <person name="Ramaprasad A."/>
            <person name="Xia D."/>
            <person name="Echaide I.E."/>
            <person name="Farber M."/>
            <person name="Gahlot S."/>
            <person name="Gamble J."/>
            <person name="Gupta D."/>
            <person name="Gupta Y."/>
            <person name="Jackson L."/>
            <person name="Malandrin L."/>
            <person name="Malas T.B."/>
            <person name="Moussa E."/>
            <person name="Nair M."/>
            <person name="Reid A.J."/>
            <person name="Sanders M."/>
            <person name="Sharma J."/>
            <person name="Tracey A."/>
            <person name="Quail M.A."/>
            <person name="Weir W."/>
            <person name="Wastling J.M."/>
            <person name="Hall N."/>
            <person name="Willadsen P."/>
            <person name="Lingelbach K."/>
            <person name="Shiels B."/>
            <person name="Tait A."/>
            <person name="Berriman M."/>
            <person name="Allred D.R."/>
            <person name="Pain A."/>
        </authorList>
    </citation>
    <scope>NUCLEOTIDE SEQUENCE [LARGE SCALE GENOMIC DNA]</scope>
    <source>
        <strain evidence="7">Bond</strain>
    </source>
</reference>
<evidence type="ECO:0000256" key="5">
    <source>
        <dbReference type="SAM" id="Phobius"/>
    </source>
</evidence>
<evidence type="ECO:0000256" key="2">
    <source>
        <dbReference type="ARBA" id="ARBA00022692"/>
    </source>
</evidence>
<organism evidence="6 7">
    <name type="scientific">Babesia bigemina</name>
    <dbReference type="NCBI Taxonomy" id="5866"/>
    <lineage>
        <taxon>Eukaryota</taxon>
        <taxon>Sar</taxon>
        <taxon>Alveolata</taxon>
        <taxon>Apicomplexa</taxon>
        <taxon>Aconoidasida</taxon>
        <taxon>Piroplasmida</taxon>
        <taxon>Babesiidae</taxon>
        <taxon>Babesia</taxon>
    </lineage>
</organism>
<dbReference type="EMBL" id="LK391710">
    <property type="protein sequence ID" value="CDR97559.1"/>
    <property type="molecule type" value="Genomic_DNA"/>
</dbReference>
<dbReference type="PANTHER" id="PTHR12778">
    <property type="entry name" value="SOLUTE CARRIER FAMILY 33 ACETYL-COA TRANSPORTER -RELATED"/>
    <property type="match status" value="1"/>
</dbReference>
<dbReference type="OrthoDB" id="6415790at2759"/>
<feature type="transmembrane region" description="Helical" evidence="5">
    <location>
        <begin position="100"/>
        <end position="117"/>
    </location>
</feature>
<dbReference type="GO" id="GO:0008521">
    <property type="term" value="F:acetyl-CoA transmembrane transporter activity"/>
    <property type="evidence" value="ECO:0007669"/>
    <property type="project" value="InterPro"/>
</dbReference>
<feature type="transmembrane region" description="Helical" evidence="5">
    <location>
        <begin position="32"/>
        <end position="53"/>
    </location>
</feature>
<evidence type="ECO:0000313" key="6">
    <source>
        <dbReference type="EMBL" id="CDR97559.1"/>
    </source>
</evidence>
<dbReference type="KEGG" id="bbig:BBBOND_0400510"/>
<name>A0A061DDN1_BABBI</name>
<comment type="subcellular location">
    <subcellularLocation>
        <location evidence="1">Membrane</location>
        <topology evidence="1">Multi-pass membrane protein</topology>
    </subcellularLocation>
</comment>
<dbReference type="GeneID" id="24566100"/>
<feature type="transmembrane region" description="Helical" evidence="5">
    <location>
        <begin position="137"/>
        <end position="160"/>
    </location>
</feature>
<proteinExistence type="predicted"/>
<dbReference type="OMA" id="RRKSWIM"/>
<dbReference type="GO" id="GO:0016020">
    <property type="term" value="C:membrane"/>
    <property type="evidence" value="ECO:0007669"/>
    <property type="project" value="UniProtKB-SubCell"/>
</dbReference>
<dbReference type="STRING" id="5866.A0A061DDN1"/>
<accession>A0A061DDN1</accession>
<evidence type="ECO:0000256" key="3">
    <source>
        <dbReference type="ARBA" id="ARBA00022989"/>
    </source>
</evidence>
<dbReference type="VEuPathDB" id="PiroplasmaDB:BBBOND_0400510"/>
<dbReference type="RefSeq" id="XP_012769745.1">
    <property type="nucleotide sequence ID" value="XM_012914291.1"/>
</dbReference>
<protein>
    <submittedName>
        <fullName evidence="6">AcetylCoA transporter, putative</fullName>
    </submittedName>
</protein>
<feature type="transmembrane region" description="Helical" evidence="5">
    <location>
        <begin position="288"/>
        <end position="308"/>
    </location>
</feature>
<keyword evidence="3 5" id="KW-1133">Transmembrane helix</keyword>
<dbReference type="Pfam" id="PF13000">
    <property type="entry name" value="Acatn"/>
    <property type="match status" value="1"/>
</dbReference>
<evidence type="ECO:0000256" key="1">
    <source>
        <dbReference type="ARBA" id="ARBA00004141"/>
    </source>
</evidence>
<keyword evidence="4 5" id="KW-0472">Membrane</keyword>
<sequence>MELNLPAGFPKPVALQEVPKGHSNYTWEDIKCMLVLLALYTVQGIPLGLRTALPLIIYDRVSYSQMAYLSCTALPFCLKLMWAPVVDVLYWRRLGKRKTWIIPIQIICAVLLLYGGFNNKMDRWVGQYGEPVDIFALTVYFTVLYMLMATQDIVVDAWALTILRPEMRMHTSTCNTAGQAIGINIAYMGFTTLNSREMRVYVDRVWGWIGWFFGVRSTDLIYEDEMELQPFVSLSGVTWIFGLITIIITIMMLKPAKMLAIALLTCNFFFVVENPAELQILEKGIHRDVFAAVTLLFVPIQIIFPPFVSHGKLTTISFKVTMGMHHSSASDILCKGLKIRLVTVVLYTGLVTVTGSFYAKESHSAFTSALFYTCFFSISVFRKVCELVVVVSFNGLFARVADPSVGGTYMTLLNTLSNVGEILPKMIGLWMIDVFSKAYGDGTDGLYLETLLCALGGVAFLPKFRSILTRIESFELSEWYLNKFADE</sequence>
<dbReference type="PANTHER" id="PTHR12778:SF9">
    <property type="entry name" value="ACETYL-COENZYME A TRANSPORTER 1"/>
    <property type="match status" value="1"/>
</dbReference>
<evidence type="ECO:0000313" key="7">
    <source>
        <dbReference type="Proteomes" id="UP000033188"/>
    </source>
</evidence>
<dbReference type="InterPro" id="IPR004752">
    <property type="entry name" value="AmpG_permease/AT-1"/>
</dbReference>
<gene>
    <name evidence="6" type="ORF">BBBOND_0400510</name>
</gene>
<dbReference type="AlphaFoldDB" id="A0A061DDN1"/>
<evidence type="ECO:0000256" key="4">
    <source>
        <dbReference type="ARBA" id="ARBA00023136"/>
    </source>
</evidence>
<dbReference type="InterPro" id="IPR024371">
    <property type="entry name" value="AcetylCoA_trans_1-like"/>
</dbReference>
<keyword evidence="2 5" id="KW-0812">Transmembrane</keyword>